<dbReference type="Gramene" id="PSS26279">
    <property type="protein sequence ID" value="PSS26279"/>
    <property type="gene ID" value="CEY00_Acc07572"/>
</dbReference>
<keyword evidence="1" id="KW-0472">Membrane</keyword>
<dbReference type="OrthoDB" id="685087at2759"/>
<comment type="caution">
    <text evidence="2">The sequence shown here is derived from an EMBL/GenBank/DDBJ whole genome shotgun (WGS) entry which is preliminary data.</text>
</comment>
<gene>
    <name evidence="2" type="ORF">CEY00_Acc07572</name>
</gene>
<evidence type="ECO:0000313" key="3">
    <source>
        <dbReference type="Proteomes" id="UP000241394"/>
    </source>
</evidence>
<organism evidence="2 3">
    <name type="scientific">Actinidia chinensis var. chinensis</name>
    <name type="common">Chinese soft-hair kiwi</name>
    <dbReference type="NCBI Taxonomy" id="1590841"/>
    <lineage>
        <taxon>Eukaryota</taxon>
        <taxon>Viridiplantae</taxon>
        <taxon>Streptophyta</taxon>
        <taxon>Embryophyta</taxon>
        <taxon>Tracheophyta</taxon>
        <taxon>Spermatophyta</taxon>
        <taxon>Magnoliopsida</taxon>
        <taxon>eudicotyledons</taxon>
        <taxon>Gunneridae</taxon>
        <taxon>Pentapetalae</taxon>
        <taxon>asterids</taxon>
        <taxon>Ericales</taxon>
        <taxon>Actinidiaceae</taxon>
        <taxon>Actinidia</taxon>
    </lineage>
</organism>
<dbReference type="STRING" id="1590841.A0A2R6RCH8"/>
<evidence type="ECO:0000313" key="2">
    <source>
        <dbReference type="EMBL" id="PSS26279.1"/>
    </source>
</evidence>
<dbReference type="InParanoid" id="A0A2R6RCH8"/>
<keyword evidence="1" id="KW-0812">Transmembrane</keyword>
<dbReference type="OMA" id="ASCICAT"/>
<reference evidence="2 3" key="1">
    <citation type="submission" date="2017-07" db="EMBL/GenBank/DDBJ databases">
        <title>An improved, manually edited Actinidia chinensis var. chinensis (kiwifruit) genome highlights the challenges associated with draft genomes and gene prediction in plants.</title>
        <authorList>
            <person name="Pilkington S."/>
            <person name="Crowhurst R."/>
            <person name="Hilario E."/>
            <person name="Nardozza S."/>
            <person name="Fraser L."/>
            <person name="Peng Y."/>
            <person name="Gunaseelan K."/>
            <person name="Simpson R."/>
            <person name="Tahir J."/>
            <person name="Deroles S."/>
            <person name="Templeton K."/>
            <person name="Luo Z."/>
            <person name="Davy M."/>
            <person name="Cheng C."/>
            <person name="Mcneilage M."/>
            <person name="Scaglione D."/>
            <person name="Liu Y."/>
            <person name="Zhang Q."/>
            <person name="Datson P."/>
            <person name="De Silva N."/>
            <person name="Gardiner S."/>
            <person name="Bassett H."/>
            <person name="Chagne D."/>
            <person name="Mccallum J."/>
            <person name="Dzierzon H."/>
            <person name="Deng C."/>
            <person name="Wang Y.-Y."/>
            <person name="Barron N."/>
            <person name="Manako K."/>
            <person name="Bowen J."/>
            <person name="Foster T."/>
            <person name="Erridge Z."/>
            <person name="Tiffin H."/>
            <person name="Waite C."/>
            <person name="Davies K."/>
            <person name="Grierson E."/>
            <person name="Laing W."/>
            <person name="Kirk R."/>
            <person name="Chen X."/>
            <person name="Wood M."/>
            <person name="Montefiori M."/>
            <person name="Brummell D."/>
            <person name="Schwinn K."/>
            <person name="Catanach A."/>
            <person name="Fullerton C."/>
            <person name="Li D."/>
            <person name="Meiyalaghan S."/>
            <person name="Nieuwenhuizen N."/>
            <person name="Read N."/>
            <person name="Prakash R."/>
            <person name="Hunter D."/>
            <person name="Zhang H."/>
            <person name="Mckenzie M."/>
            <person name="Knabel M."/>
            <person name="Harris A."/>
            <person name="Allan A."/>
            <person name="Chen A."/>
            <person name="Janssen B."/>
            <person name="Plunkett B."/>
            <person name="Dwamena C."/>
            <person name="Voogd C."/>
            <person name="Leif D."/>
            <person name="Lafferty D."/>
            <person name="Souleyre E."/>
            <person name="Varkonyi-Gasic E."/>
            <person name="Gambi F."/>
            <person name="Hanley J."/>
            <person name="Yao J.-L."/>
            <person name="Cheung J."/>
            <person name="David K."/>
            <person name="Warren B."/>
            <person name="Marsh K."/>
            <person name="Snowden K."/>
            <person name="Lin-Wang K."/>
            <person name="Brian L."/>
            <person name="Martinez-Sanchez M."/>
            <person name="Wang M."/>
            <person name="Ileperuma N."/>
            <person name="Macnee N."/>
            <person name="Campin R."/>
            <person name="Mcatee P."/>
            <person name="Drummond R."/>
            <person name="Espley R."/>
            <person name="Ireland H."/>
            <person name="Wu R."/>
            <person name="Atkinson R."/>
            <person name="Karunairetnam S."/>
            <person name="Bulley S."/>
            <person name="Chunkath S."/>
            <person name="Hanley Z."/>
            <person name="Storey R."/>
            <person name="Thrimawithana A."/>
            <person name="Thomson S."/>
            <person name="David C."/>
            <person name="Testolin R."/>
        </authorList>
    </citation>
    <scope>NUCLEOTIDE SEQUENCE [LARGE SCALE GENOMIC DNA]</scope>
    <source>
        <strain evidence="3">cv. Red5</strain>
        <tissue evidence="2">Young leaf</tissue>
    </source>
</reference>
<keyword evidence="3" id="KW-1185">Reference proteome</keyword>
<feature type="transmembrane region" description="Helical" evidence="1">
    <location>
        <begin position="20"/>
        <end position="41"/>
    </location>
</feature>
<sequence>MNEPHYQRSPRGRPNIASCIVATSFLIFLIVSAVAVFFVLFKPKAPQIAVEAVQFPAFSVANGTFNLTFFQFVSVTNPNRDAFSHFDSSLQLVYSGTQVGVVFIPAGEIGGGRTQHMSAKFDVEEFPLATATAERGVSTAEVVSGDGGVGPTMEIETRMKLVGRVRVLKVLAHRVESRARCGVSIRVSDGSVLGFHC</sequence>
<dbReference type="GO" id="GO:0016301">
    <property type="term" value="F:kinase activity"/>
    <property type="evidence" value="ECO:0007669"/>
    <property type="project" value="UniProtKB-KW"/>
</dbReference>
<accession>A0A2R6RCH8</accession>
<dbReference type="AlphaFoldDB" id="A0A2R6RCH8"/>
<dbReference type="SUPFAM" id="SSF117070">
    <property type="entry name" value="LEA14-like"/>
    <property type="match status" value="1"/>
</dbReference>
<evidence type="ECO:0000256" key="1">
    <source>
        <dbReference type="SAM" id="Phobius"/>
    </source>
</evidence>
<reference evidence="3" key="2">
    <citation type="journal article" date="2018" name="BMC Genomics">
        <title>A manually annotated Actinidia chinensis var. chinensis (kiwifruit) genome highlights the challenges associated with draft genomes and gene prediction in plants.</title>
        <authorList>
            <person name="Pilkington S.M."/>
            <person name="Crowhurst R."/>
            <person name="Hilario E."/>
            <person name="Nardozza S."/>
            <person name="Fraser L."/>
            <person name="Peng Y."/>
            <person name="Gunaseelan K."/>
            <person name="Simpson R."/>
            <person name="Tahir J."/>
            <person name="Deroles S.C."/>
            <person name="Templeton K."/>
            <person name="Luo Z."/>
            <person name="Davy M."/>
            <person name="Cheng C."/>
            <person name="McNeilage M."/>
            <person name="Scaglione D."/>
            <person name="Liu Y."/>
            <person name="Zhang Q."/>
            <person name="Datson P."/>
            <person name="De Silva N."/>
            <person name="Gardiner S.E."/>
            <person name="Bassett H."/>
            <person name="Chagne D."/>
            <person name="McCallum J."/>
            <person name="Dzierzon H."/>
            <person name="Deng C."/>
            <person name="Wang Y.Y."/>
            <person name="Barron L."/>
            <person name="Manako K."/>
            <person name="Bowen J."/>
            <person name="Foster T.M."/>
            <person name="Erridge Z.A."/>
            <person name="Tiffin H."/>
            <person name="Waite C.N."/>
            <person name="Davies K.M."/>
            <person name="Grierson E.P."/>
            <person name="Laing W.A."/>
            <person name="Kirk R."/>
            <person name="Chen X."/>
            <person name="Wood M."/>
            <person name="Montefiori M."/>
            <person name="Brummell D.A."/>
            <person name="Schwinn K.E."/>
            <person name="Catanach A."/>
            <person name="Fullerton C."/>
            <person name="Li D."/>
            <person name="Meiyalaghan S."/>
            <person name="Nieuwenhuizen N."/>
            <person name="Read N."/>
            <person name="Prakash R."/>
            <person name="Hunter D."/>
            <person name="Zhang H."/>
            <person name="McKenzie M."/>
            <person name="Knabel M."/>
            <person name="Harris A."/>
            <person name="Allan A.C."/>
            <person name="Gleave A."/>
            <person name="Chen A."/>
            <person name="Janssen B.J."/>
            <person name="Plunkett B."/>
            <person name="Ampomah-Dwamena C."/>
            <person name="Voogd C."/>
            <person name="Leif D."/>
            <person name="Lafferty D."/>
            <person name="Souleyre E.J.F."/>
            <person name="Varkonyi-Gasic E."/>
            <person name="Gambi F."/>
            <person name="Hanley J."/>
            <person name="Yao J.L."/>
            <person name="Cheung J."/>
            <person name="David K.M."/>
            <person name="Warren B."/>
            <person name="Marsh K."/>
            <person name="Snowden K.C."/>
            <person name="Lin-Wang K."/>
            <person name="Brian L."/>
            <person name="Martinez-Sanchez M."/>
            <person name="Wang M."/>
            <person name="Ileperuma N."/>
            <person name="Macnee N."/>
            <person name="Campin R."/>
            <person name="McAtee P."/>
            <person name="Drummond R.S.M."/>
            <person name="Espley R.V."/>
            <person name="Ireland H.S."/>
            <person name="Wu R."/>
            <person name="Atkinson R.G."/>
            <person name="Karunairetnam S."/>
            <person name="Bulley S."/>
            <person name="Chunkath S."/>
            <person name="Hanley Z."/>
            <person name="Storey R."/>
            <person name="Thrimawithana A.H."/>
            <person name="Thomson S."/>
            <person name="David C."/>
            <person name="Testolin R."/>
            <person name="Huang H."/>
            <person name="Hellens R.P."/>
            <person name="Schaffer R.J."/>
        </authorList>
    </citation>
    <scope>NUCLEOTIDE SEQUENCE [LARGE SCALE GENOMIC DNA]</scope>
    <source>
        <strain evidence="3">cv. Red5</strain>
    </source>
</reference>
<keyword evidence="2" id="KW-0808">Transferase</keyword>
<dbReference type="EMBL" id="NKQK01000007">
    <property type="protein sequence ID" value="PSS26279.1"/>
    <property type="molecule type" value="Genomic_DNA"/>
</dbReference>
<dbReference type="Proteomes" id="UP000241394">
    <property type="component" value="Chromosome LG7"/>
</dbReference>
<name>A0A2R6RCH8_ACTCC</name>
<proteinExistence type="predicted"/>
<keyword evidence="1" id="KW-1133">Transmembrane helix</keyword>
<dbReference type="PANTHER" id="PTHR31852">
    <property type="entry name" value="LATE EMBRYOGENESIS ABUNDANT (LEA) HYDROXYPROLINE-RICH GLYCOPROTEIN FAMILY"/>
    <property type="match status" value="1"/>
</dbReference>
<protein>
    <submittedName>
        <fullName evidence="2">Serine/threonine-protein kinase irlD</fullName>
    </submittedName>
</protein>
<keyword evidence="2" id="KW-0418">Kinase</keyword>
<dbReference type="InterPro" id="IPR055301">
    <property type="entry name" value="Lea14-like_2"/>
</dbReference>